<keyword evidence="3" id="KW-0813">Transport</keyword>
<evidence type="ECO:0000313" key="9">
    <source>
        <dbReference type="Proteomes" id="UP000075714"/>
    </source>
</evidence>
<dbReference type="GO" id="GO:0016192">
    <property type="term" value="P:vesicle-mediated transport"/>
    <property type="evidence" value="ECO:0007669"/>
    <property type="project" value="InterPro"/>
</dbReference>
<evidence type="ECO:0000256" key="1">
    <source>
        <dbReference type="ARBA" id="ARBA00004308"/>
    </source>
</evidence>
<dbReference type="InterPro" id="IPR011989">
    <property type="entry name" value="ARM-like"/>
</dbReference>
<reference evidence="9" key="1">
    <citation type="journal article" date="2016" name="Nat. Commun.">
        <title>The Gonium pectorale genome demonstrates co-option of cell cycle regulation during the evolution of multicellularity.</title>
        <authorList>
            <person name="Hanschen E.R."/>
            <person name="Marriage T.N."/>
            <person name="Ferris P.J."/>
            <person name="Hamaji T."/>
            <person name="Toyoda A."/>
            <person name="Fujiyama A."/>
            <person name="Neme R."/>
            <person name="Noguchi H."/>
            <person name="Minakuchi Y."/>
            <person name="Suzuki M."/>
            <person name="Kawai-Toyooka H."/>
            <person name="Smith D.R."/>
            <person name="Sparks H."/>
            <person name="Anderson J."/>
            <person name="Bakaric R."/>
            <person name="Luria V."/>
            <person name="Karger A."/>
            <person name="Kirschner M.W."/>
            <person name="Durand P.M."/>
            <person name="Michod R.E."/>
            <person name="Nozaki H."/>
            <person name="Olson B.J."/>
        </authorList>
    </citation>
    <scope>NUCLEOTIDE SEQUENCE [LARGE SCALE GENOMIC DNA]</scope>
    <source>
        <strain evidence="9">NIES-2863</strain>
    </source>
</reference>
<proteinExistence type="inferred from homology"/>
<dbReference type="STRING" id="33097.A0A150FZG9"/>
<organism evidence="8 9">
    <name type="scientific">Gonium pectorale</name>
    <name type="common">Green alga</name>
    <dbReference type="NCBI Taxonomy" id="33097"/>
    <lineage>
        <taxon>Eukaryota</taxon>
        <taxon>Viridiplantae</taxon>
        <taxon>Chlorophyta</taxon>
        <taxon>core chlorophytes</taxon>
        <taxon>Chlorophyceae</taxon>
        <taxon>CS clade</taxon>
        <taxon>Chlamydomonadales</taxon>
        <taxon>Volvocaceae</taxon>
        <taxon>Gonium</taxon>
    </lineage>
</organism>
<name>A0A150FZG9_GONPE</name>
<dbReference type="Pfam" id="PF01602">
    <property type="entry name" value="Adaptin_N"/>
    <property type="match status" value="1"/>
</dbReference>
<keyword evidence="5" id="KW-0472">Membrane</keyword>
<dbReference type="InterPro" id="IPR002553">
    <property type="entry name" value="Clathrin/coatomer_adapt-like_N"/>
</dbReference>
<evidence type="ECO:0000313" key="8">
    <source>
        <dbReference type="EMBL" id="KXZ42977.1"/>
    </source>
</evidence>
<comment type="similarity">
    <text evidence="2">Belongs to the adaptor complexes large subunit family.</text>
</comment>
<comment type="subcellular location">
    <subcellularLocation>
        <location evidence="1">Endomembrane system</location>
    </subcellularLocation>
</comment>
<protein>
    <recommendedName>
        <fullName evidence="7">Clathrin/coatomer adaptor adaptin-like N-terminal domain-containing protein</fullName>
    </recommendedName>
</protein>
<feature type="coiled-coil region" evidence="6">
    <location>
        <begin position="12"/>
        <end position="39"/>
    </location>
</feature>
<evidence type="ECO:0000256" key="4">
    <source>
        <dbReference type="ARBA" id="ARBA00022927"/>
    </source>
</evidence>
<evidence type="ECO:0000259" key="7">
    <source>
        <dbReference type="Pfam" id="PF01602"/>
    </source>
</evidence>
<dbReference type="EMBL" id="LSYV01000108">
    <property type="protein sequence ID" value="KXZ42977.1"/>
    <property type="molecule type" value="Genomic_DNA"/>
</dbReference>
<evidence type="ECO:0000256" key="2">
    <source>
        <dbReference type="ARBA" id="ARBA00006613"/>
    </source>
</evidence>
<sequence length="145" mass="16055">MTEARNKPRGELAELSAQLQNLCTAGKRTEKELRNAKKDVFKKVINYMTLGMDMSGLFPMMTSCANLSSEDLVLKKMLYLYLTHYASQTPDLALLTINQLQKDCADHDPMIRGLALRSLCSLRVANFLEYVGLEASAGCVGSVVC</sequence>
<keyword evidence="6" id="KW-0175">Coiled coil</keyword>
<evidence type="ECO:0000256" key="6">
    <source>
        <dbReference type="SAM" id="Coils"/>
    </source>
</evidence>
<dbReference type="GO" id="GO:0006886">
    <property type="term" value="P:intracellular protein transport"/>
    <property type="evidence" value="ECO:0007669"/>
    <property type="project" value="InterPro"/>
</dbReference>
<dbReference type="PANTHER" id="PTHR11134">
    <property type="entry name" value="ADAPTOR COMPLEX SUBUNIT BETA FAMILY MEMBER"/>
    <property type="match status" value="1"/>
</dbReference>
<dbReference type="Proteomes" id="UP000075714">
    <property type="component" value="Unassembled WGS sequence"/>
</dbReference>
<dbReference type="GO" id="GO:0012505">
    <property type="term" value="C:endomembrane system"/>
    <property type="evidence" value="ECO:0007669"/>
    <property type="project" value="UniProtKB-SubCell"/>
</dbReference>
<dbReference type="GO" id="GO:0030117">
    <property type="term" value="C:membrane coat"/>
    <property type="evidence" value="ECO:0007669"/>
    <property type="project" value="InterPro"/>
</dbReference>
<gene>
    <name evidence="8" type="ORF">GPECTOR_108g172</name>
</gene>
<dbReference type="Gene3D" id="1.25.10.10">
    <property type="entry name" value="Leucine-rich Repeat Variant"/>
    <property type="match status" value="1"/>
</dbReference>
<keyword evidence="9" id="KW-1185">Reference proteome</keyword>
<evidence type="ECO:0000256" key="3">
    <source>
        <dbReference type="ARBA" id="ARBA00022448"/>
    </source>
</evidence>
<dbReference type="InterPro" id="IPR016024">
    <property type="entry name" value="ARM-type_fold"/>
</dbReference>
<dbReference type="InterPro" id="IPR026739">
    <property type="entry name" value="AP_beta"/>
</dbReference>
<keyword evidence="4" id="KW-0653">Protein transport</keyword>
<feature type="domain" description="Clathrin/coatomer adaptor adaptin-like N-terminal" evidence="7">
    <location>
        <begin position="32"/>
        <end position="131"/>
    </location>
</feature>
<dbReference type="SUPFAM" id="SSF48371">
    <property type="entry name" value="ARM repeat"/>
    <property type="match status" value="1"/>
</dbReference>
<accession>A0A150FZG9</accession>
<evidence type="ECO:0000256" key="5">
    <source>
        <dbReference type="ARBA" id="ARBA00023136"/>
    </source>
</evidence>
<dbReference type="AlphaFoldDB" id="A0A150FZG9"/>
<comment type="caution">
    <text evidence="8">The sequence shown here is derived from an EMBL/GenBank/DDBJ whole genome shotgun (WGS) entry which is preliminary data.</text>
</comment>
<dbReference type="OrthoDB" id="10254310at2759"/>